<dbReference type="EMBL" id="JACBKZ010000002">
    <property type="protein sequence ID" value="KAF5957869.1"/>
    <property type="molecule type" value="Genomic_DNA"/>
</dbReference>
<organism evidence="2 3">
    <name type="scientific">Camellia sinensis</name>
    <name type="common">Tea plant</name>
    <name type="synonym">Thea sinensis</name>
    <dbReference type="NCBI Taxonomy" id="4442"/>
    <lineage>
        <taxon>Eukaryota</taxon>
        <taxon>Viridiplantae</taxon>
        <taxon>Streptophyta</taxon>
        <taxon>Embryophyta</taxon>
        <taxon>Tracheophyta</taxon>
        <taxon>Spermatophyta</taxon>
        <taxon>Magnoliopsida</taxon>
        <taxon>eudicotyledons</taxon>
        <taxon>Gunneridae</taxon>
        <taxon>Pentapetalae</taxon>
        <taxon>asterids</taxon>
        <taxon>Ericales</taxon>
        <taxon>Theaceae</taxon>
        <taxon>Camellia</taxon>
    </lineage>
</organism>
<evidence type="ECO:0000313" key="3">
    <source>
        <dbReference type="Proteomes" id="UP000593564"/>
    </source>
</evidence>
<feature type="region of interest" description="Disordered" evidence="1">
    <location>
        <begin position="1"/>
        <end position="79"/>
    </location>
</feature>
<protein>
    <submittedName>
        <fullName evidence="2">Uncharacterized protein</fullName>
    </submittedName>
</protein>
<reference evidence="3" key="1">
    <citation type="journal article" date="2020" name="Nat. Commun.">
        <title>Genome assembly of wild tea tree DASZ reveals pedigree and selection history of tea varieties.</title>
        <authorList>
            <person name="Zhang W."/>
            <person name="Zhang Y."/>
            <person name="Qiu H."/>
            <person name="Guo Y."/>
            <person name="Wan H."/>
            <person name="Zhang X."/>
            <person name="Scossa F."/>
            <person name="Alseekh S."/>
            <person name="Zhang Q."/>
            <person name="Wang P."/>
            <person name="Xu L."/>
            <person name="Schmidt M.H."/>
            <person name="Jia X."/>
            <person name="Li D."/>
            <person name="Zhu A."/>
            <person name="Guo F."/>
            <person name="Chen W."/>
            <person name="Ni D."/>
            <person name="Usadel B."/>
            <person name="Fernie A.R."/>
            <person name="Wen W."/>
        </authorList>
    </citation>
    <scope>NUCLEOTIDE SEQUENCE [LARGE SCALE GENOMIC DNA]</scope>
    <source>
        <strain evidence="3">cv. G240</strain>
    </source>
</reference>
<dbReference type="Proteomes" id="UP000593564">
    <property type="component" value="Unassembled WGS sequence"/>
</dbReference>
<sequence>MHHLKHLYPPPQLPQPPNTFHSSSSTTSQPSNTHHSTHPATIATTMPTRSLTHKPPLQIPPLLHPTVLGIPSTPLRSTK</sequence>
<comment type="caution">
    <text evidence="2">The sequence shown here is derived from an EMBL/GenBank/DDBJ whole genome shotgun (WGS) entry which is preliminary data.</text>
</comment>
<name>A0A7J7HYY3_CAMSI</name>
<gene>
    <name evidence="2" type="ORF">HYC85_005094</name>
</gene>
<evidence type="ECO:0000313" key="2">
    <source>
        <dbReference type="EMBL" id="KAF5957869.1"/>
    </source>
</evidence>
<evidence type="ECO:0000256" key="1">
    <source>
        <dbReference type="SAM" id="MobiDB-lite"/>
    </source>
</evidence>
<keyword evidence="3" id="KW-1185">Reference proteome</keyword>
<reference evidence="2 3" key="2">
    <citation type="submission" date="2020-07" db="EMBL/GenBank/DDBJ databases">
        <title>Genome assembly of wild tea tree DASZ reveals pedigree and selection history of tea varieties.</title>
        <authorList>
            <person name="Zhang W."/>
        </authorList>
    </citation>
    <scope>NUCLEOTIDE SEQUENCE [LARGE SCALE GENOMIC DNA]</scope>
    <source>
        <strain evidence="3">cv. G240</strain>
        <tissue evidence="2">Leaf</tissue>
    </source>
</reference>
<feature type="compositionally biased region" description="Low complexity" evidence="1">
    <location>
        <begin position="18"/>
        <end position="34"/>
    </location>
</feature>
<feature type="compositionally biased region" description="Pro residues" evidence="1">
    <location>
        <begin position="8"/>
        <end position="17"/>
    </location>
</feature>
<proteinExistence type="predicted"/>
<dbReference type="AlphaFoldDB" id="A0A7J7HYY3"/>
<accession>A0A7J7HYY3</accession>